<evidence type="ECO:0000256" key="1">
    <source>
        <dbReference type="ARBA" id="ARBA00001946"/>
    </source>
</evidence>
<keyword evidence="6" id="KW-0315">Glutamine amidotransferase</keyword>
<dbReference type="NCBIfam" id="NF002204">
    <property type="entry name" value="PRK01077.1"/>
    <property type="match status" value="1"/>
</dbReference>
<feature type="region of interest" description="Disordered" evidence="8">
    <location>
        <begin position="635"/>
        <end position="667"/>
    </location>
</feature>
<name>A0A2P6TZA6_CHLSO</name>
<dbReference type="HAMAP" id="MF_00027">
    <property type="entry name" value="CobB_CbiA"/>
    <property type="match status" value="1"/>
</dbReference>
<evidence type="ECO:0000256" key="2">
    <source>
        <dbReference type="ARBA" id="ARBA00022598"/>
    </source>
</evidence>
<dbReference type="Gene3D" id="3.40.50.1980">
    <property type="entry name" value="Nitrogenase molybdenum iron protein domain"/>
    <property type="match status" value="2"/>
</dbReference>
<dbReference type="Gene3D" id="3.40.50.300">
    <property type="entry name" value="P-loop containing nucleotide triphosphate hydrolases"/>
    <property type="match status" value="2"/>
</dbReference>
<feature type="region of interest" description="Disordered" evidence="8">
    <location>
        <begin position="831"/>
        <end position="861"/>
    </location>
</feature>
<dbReference type="InterPro" id="IPR004484">
    <property type="entry name" value="CbiA/CobB_synth"/>
</dbReference>
<dbReference type="Pfam" id="PF07685">
    <property type="entry name" value="GATase_3"/>
    <property type="match status" value="1"/>
</dbReference>
<keyword evidence="2" id="KW-0436">Ligase</keyword>
<dbReference type="PANTHER" id="PTHR43873:SF1">
    <property type="entry name" value="COBYRINATE A,C-DIAMIDE SYNTHASE"/>
    <property type="match status" value="1"/>
</dbReference>
<dbReference type="AlphaFoldDB" id="A0A2P6TZA6"/>
<dbReference type="CDD" id="cd03130">
    <property type="entry name" value="GATase1_CobB"/>
    <property type="match status" value="1"/>
</dbReference>
<keyword evidence="11" id="KW-1185">Reference proteome</keyword>
<keyword evidence="5" id="KW-0460">Magnesium</keyword>
<feature type="coiled-coil region" evidence="7">
    <location>
        <begin position="1062"/>
        <end position="1089"/>
    </location>
</feature>
<reference evidence="10 11" key="1">
    <citation type="journal article" date="2018" name="Plant J.">
        <title>Genome sequences of Chlorella sorokiniana UTEX 1602 and Micractinium conductrix SAG 241.80: implications to maltose excretion by a green alga.</title>
        <authorList>
            <person name="Arriola M.B."/>
            <person name="Velmurugan N."/>
            <person name="Zhang Y."/>
            <person name="Plunkett M.H."/>
            <person name="Hondzo H."/>
            <person name="Barney B.M."/>
        </authorList>
    </citation>
    <scope>NUCLEOTIDE SEQUENCE [LARGE SCALE GENOMIC DNA]</scope>
    <source>
        <strain evidence="11">UTEX 1602</strain>
    </source>
</reference>
<dbReference type="GO" id="GO:0042242">
    <property type="term" value="F:cobyrinic acid a,c-diamide synthase activity"/>
    <property type="evidence" value="ECO:0007669"/>
    <property type="project" value="InterPro"/>
</dbReference>
<dbReference type="InterPro" id="IPR002586">
    <property type="entry name" value="CobQ/CobB/MinD/ParA_Nub-bd_dom"/>
</dbReference>
<feature type="region of interest" description="Disordered" evidence="8">
    <location>
        <begin position="726"/>
        <end position="817"/>
    </location>
</feature>
<evidence type="ECO:0000259" key="9">
    <source>
        <dbReference type="PROSITE" id="PS50983"/>
    </source>
</evidence>
<accession>A0A2P6TZA6</accession>
<dbReference type="Gene3D" id="3.40.50.880">
    <property type="match status" value="1"/>
</dbReference>
<dbReference type="Proteomes" id="UP000239899">
    <property type="component" value="Unassembled WGS sequence"/>
</dbReference>
<dbReference type="GO" id="GO:0005524">
    <property type="term" value="F:ATP binding"/>
    <property type="evidence" value="ECO:0007669"/>
    <property type="project" value="UniProtKB-KW"/>
</dbReference>
<keyword evidence="3" id="KW-0547">Nucleotide-binding</keyword>
<evidence type="ECO:0000313" key="11">
    <source>
        <dbReference type="Proteomes" id="UP000239899"/>
    </source>
</evidence>
<feature type="region of interest" description="Disordered" evidence="8">
    <location>
        <begin position="245"/>
        <end position="273"/>
    </location>
</feature>
<comment type="caution">
    <text evidence="10">The sequence shown here is derived from an EMBL/GenBank/DDBJ whole genome shotgun (WGS) entry which is preliminary data.</text>
</comment>
<dbReference type="EMBL" id="LHPG02000004">
    <property type="protein sequence ID" value="PRW59397.1"/>
    <property type="molecule type" value="Genomic_DNA"/>
</dbReference>
<evidence type="ECO:0000256" key="6">
    <source>
        <dbReference type="ARBA" id="ARBA00022962"/>
    </source>
</evidence>
<feature type="compositionally biased region" description="Polar residues" evidence="8">
    <location>
        <begin position="769"/>
        <end position="778"/>
    </location>
</feature>
<evidence type="ECO:0000256" key="5">
    <source>
        <dbReference type="ARBA" id="ARBA00022842"/>
    </source>
</evidence>
<gene>
    <name evidence="10" type="ORF">C2E21_2414</name>
</gene>
<keyword evidence="4" id="KW-0067">ATP-binding</keyword>
<evidence type="ECO:0000256" key="7">
    <source>
        <dbReference type="SAM" id="Coils"/>
    </source>
</evidence>
<dbReference type="Pfam" id="PF01656">
    <property type="entry name" value="CbiA"/>
    <property type="match status" value="1"/>
</dbReference>
<dbReference type="SUPFAM" id="SSF53807">
    <property type="entry name" value="Helical backbone' metal receptor"/>
    <property type="match status" value="2"/>
</dbReference>
<comment type="cofactor">
    <cofactor evidence="1">
        <name>Mg(2+)</name>
        <dbReference type="ChEBI" id="CHEBI:18420"/>
    </cofactor>
</comment>
<dbReference type="CDD" id="cd05388">
    <property type="entry name" value="CobB_N"/>
    <property type="match status" value="1"/>
</dbReference>
<dbReference type="SUPFAM" id="SSF52540">
    <property type="entry name" value="P-loop containing nucleoside triphosphate hydrolases"/>
    <property type="match status" value="1"/>
</dbReference>
<evidence type="ECO:0000256" key="8">
    <source>
        <dbReference type="SAM" id="MobiDB-lite"/>
    </source>
</evidence>
<organism evidence="10 11">
    <name type="scientific">Chlorella sorokiniana</name>
    <name type="common">Freshwater green alga</name>
    <dbReference type="NCBI Taxonomy" id="3076"/>
    <lineage>
        <taxon>Eukaryota</taxon>
        <taxon>Viridiplantae</taxon>
        <taxon>Chlorophyta</taxon>
        <taxon>core chlorophytes</taxon>
        <taxon>Trebouxiophyceae</taxon>
        <taxon>Chlorellales</taxon>
        <taxon>Chlorellaceae</taxon>
        <taxon>Chlorella clade</taxon>
        <taxon>Chlorella</taxon>
    </lineage>
</organism>
<dbReference type="PROSITE" id="PS51274">
    <property type="entry name" value="GATASE_COBBQ"/>
    <property type="match status" value="1"/>
</dbReference>
<sequence>MAGTREGGGGAPCLVCAGTASGVGKTALSTGLMAALRARGLKVQAFKAGPDFLDPMHHAAATGRPSINLDTWMLSREQVVAAYRRHTADADVAVVEGVMGLFDGRDGATEAGSTAQLAKWLGAPVLLVLDASALARSAAAVAKGYIEFDPELRLGGLLFNKVGGEAHTIWLRDALKAAGIKAPVLGGVPKNEGVVIPERHLGLHMPADETVPPNVVEALAELVSTHVDLDALLAMAATAEVPPMPEAAADAPEPAGEAAGEQPAAGAQQQQQQPVRIAVAHDAAFCFYYHDNLALLREAGAELVYFSPLTDSLPADVAGVYLGGGYPERCAAQLADNRLLRASLAAFAKAGGVVYAECGGLLYLSRSIQPQPDQAAFPMVGVFPFKTVVSGRKLSMGYVEVATREGCPLFPAGARVRGQVHHHSEIVQESAVSGLGQALSGGGGNGEQGWHTCYTLTPQIPGAAEVAEGFCTQNVLASYVHLHFGNCPEFAASLVGKCRSVDVAAVSAAVTEAQQTAAYLESAVASLHTTPMSNKSGRSGVQHSRSSPDLVVKQGAAGAAVDVHRHHSEDGGLHVPRHHSLMLPPGDPSIAHHVMATRHASLQPPGMAGGMPGRSLSPTTALSKVVSVTSLNSYSAHAGPLPPGETLSPPLTDSPQQLSPRELEQQRGAEAPHYFGSAALHPHYMQQYAQPSAVHPAASAPYGYPPAPLPHQPHATYSNGSAAWGMPDYTPPPPPPGYSVQRSPGQVPNVHSWPRLHQPGGYASGPPGRQQSLSSAASPQFYAANGAMGGAMLPPPSGGSRHSRSDSFEQRPASASAAGMLMARSPSPLDLHSLERLEGPPARNGHASATPYNWQHSHHPSDKIVSLSPGATEMLWALGLGARVAAVSDACDYPPDVVARAKARRSFAAASASSYASLNQLAGGSAGSTASSSSAAASRRESPLAAQGRNALAAWQAAAGEPSSVVGGGGGMAPHLEDVVDEEVLARERPGLVVYEEDAAGSCAAASMYSGSPGQGGMGQAVLEALVAVGLQHSCRVVCVRRRTLSDVLDSMLAVGEAAGVRDEALRAVDRLRARLRRAAGEAARAAAAAPHRPRVLVLRSLRPLRTVGWWLPDQVMLAGGACDLEEAPGDAEVELTWQQVQALAPDVLIVAGMQGGSALRPLTDLCTVAGLPGWWNLPAVRASAVYVADTALFCRAGPRLVEGVECLARLLWGEAEGGVPGCACPEHAVLKLSLRPGQRCRPRLLPNHFVPVA</sequence>
<dbReference type="PANTHER" id="PTHR43873">
    <property type="entry name" value="COBYRINATE A,C-DIAMIDE SYNTHASE"/>
    <property type="match status" value="1"/>
</dbReference>
<proteinExistence type="inferred from homology"/>
<dbReference type="InterPro" id="IPR002491">
    <property type="entry name" value="ABC_transptr_periplasmic_BD"/>
</dbReference>
<keyword evidence="7" id="KW-0175">Coiled coil</keyword>
<dbReference type="NCBIfam" id="TIGR00379">
    <property type="entry name" value="cobB"/>
    <property type="match status" value="1"/>
</dbReference>
<dbReference type="PROSITE" id="PS50983">
    <property type="entry name" value="FE_B12_PBP"/>
    <property type="match status" value="1"/>
</dbReference>
<dbReference type="InterPro" id="IPR027417">
    <property type="entry name" value="P-loop_NTPase"/>
</dbReference>
<dbReference type="OrthoDB" id="549173at2759"/>
<evidence type="ECO:0000256" key="3">
    <source>
        <dbReference type="ARBA" id="ARBA00022741"/>
    </source>
</evidence>
<evidence type="ECO:0000256" key="4">
    <source>
        <dbReference type="ARBA" id="ARBA00022840"/>
    </source>
</evidence>
<protein>
    <submittedName>
        <fullName evidence="10">Cobyrinic acid A,C-diamide synthase</fullName>
    </submittedName>
</protein>
<dbReference type="InterPro" id="IPR011698">
    <property type="entry name" value="GATase_3"/>
</dbReference>
<dbReference type="SUPFAM" id="SSF52317">
    <property type="entry name" value="Class I glutamine amidotransferase-like"/>
    <property type="match status" value="1"/>
</dbReference>
<feature type="domain" description="Fe/B12 periplasmic-binding" evidence="9">
    <location>
        <begin position="863"/>
        <end position="1216"/>
    </location>
</feature>
<feature type="compositionally biased region" description="Polar residues" evidence="8">
    <location>
        <begin position="649"/>
        <end position="659"/>
    </location>
</feature>
<evidence type="ECO:0000313" key="10">
    <source>
        <dbReference type="EMBL" id="PRW59397.1"/>
    </source>
</evidence>
<dbReference type="InterPro" id="IPR029062">
    <property type="entry name" value="Class_I_gatase-like"/>
</dbReference>